<evidence type="ECO:0000313" key="3">
    <source>
        <dbReference type="EMBL" id="QDT73884.1"/>
    </source>
</evidence>
<dbReference type="KEGG" id="llh:I41_30750"/>
<reference evidence="3 4" key="1">
    <citation type="submission" date="2019-02" db="EMBL/GenBank/DDBJ databases">
        <title>Deep-cultivation of Planctomycetes and their phenomic and genomic characterization uncovers novel biology.</title>
        <authorList>
            <person name="Wiegand S."/>
            <person name="Jogler M."/>
            <person name="Boedeker C."/>
            <person name="Pinto D."/>
            <person name="Vollmers J."/>
            <person name="Rivas-Marin E."/>
            <person name="Kohn T."/>
            <person name="Peeters S.H."/>
            <person name="Heuer A."/>
            <person name="Rast P."/>
            <person name="Oberbeckmann S."/>
            <person name="Bunk B."/>
            <person name="Jeske O."/>
            <person name="Meyerdierks A."/>
            <person name="Storesund J.E."/>
            <person name="Kallscheuer N."/>
            <person name="Luecker S."/>
            <person name="Lage O.M."/>
            <person name="Pohl T."/>
            <person name="Merkel B.J."/>
            <person name="Hornburger P."/>
            <person name="Mueller R.-W."/>
            <person name="Bruemmer F."/>
            <person name="Labrenz M."/>
            <person name="Spormann A.M."/>
            <person name="Op den Camp H."/>
            <person name="Overmann J."/>
            <person name="Amann R."/>
            <person name="Jetten M.S.M."/>
            <person name="Mascher T."/>
            <person name="Medema M.H."/>
            <person name="Devos D.P."/>
            <person name="Kaster A.-K."/>
            <person name="Ovreas L."/>
            <person name="Rohde M."/>
            <person name="Galperin M.Y."/>
            <person name="Jogler C."/>
        </authorList>
    </citation>
    <scope>NUCLEOTIDE SEQUENCE [LARGE SCALE GENOMIC DNA]</scope>
    <source>
        <strain evidence="3 4">I41</strain>
    </source>
</reference>
<dbReference type="RefSeq" id="WP_168206919.1">
    <property type="nucleotide sequence ID" value="NZ_CP036339.1"/>
</dbReference>
<keyword evidence="1" id="KW-0732">Signal</keyword>
<accession>A0A517TZT6</accession>
<dbReference type="InterPro" id="IPR018247">
    <property type="entry name" value="EF_Hand_1_Ca_BS"/>
</dbReference>
<dbReference type="Proteomes" id="UP000317909">
    <property type="component" value="Chromosome"/>
</dbReference>
<evidence type="ECO:0000256" key="1">
    <source>
        <dbReference type="SAM" id="SignalP"/>
    </source>
</evidence>
<feature type="chain" id="PRO_5021967457" description="Ice-binding protein C-terminal domain-containing protein" evidence="1">
    <location>
        <begin position="24"/>
        <end position="476"/>
    </location>
</feature>
<organism evidence="3 4">
    <name type="scientific">Lacipirellula limnantheis</name>
    <dbReference type="NCBI Taxonomy" id="2528024"/>
    <lineage>
        <taxon>Bacteria</taxon>
        <taxon>Pseudomonadati</taxon>
        <taxon>Planctomycetota</taxon>
        <taxon>Planctomycetia</taxon>
        <taxon>Pirellulales</taxon>
        <taxon>Lacipirellulaceae</taxon>
        <taxon>Lacipirellula</taxon>
    </lineage>
</organism>
<dbReference type="EMBL" id="CP036339">
    <property type="protein sequence ID" value="QDT73884.1"/>
    <property type="molecule type" value="Genomic_DNA"/>
</dbReference>
<keyword evidence="4" id="KW-1185">Reference proteome</keyword>
<protein>
    <recommendedName>
        <fullName evidence="2">Ice-binding protein C-terminal domain-containing protein</fullName>
    </recommendedName>
</protein>
<gene>
    <name evidence="3" type="ORF">I41_30750</name>
</gene>
<feature type="domain" description="Ice-binding protein C-terminal" evidence="2">
    <location>
        <begin position="453"/>
        <end position="476"/>
    </location>
</feature>
<proteinExistence type="predicted"/>
<name>A0A517TZT6_9BACT</name>
<dbReference type="Pfam" id="PF07589">
    <property type="entry name" value="PEP-CTERM"/>
    <property type="match status" value="1"/>
</dbReference>
<evidence type="ECO:0000313" key="4">
    <source>
        <dbReference type="Proteomes" id="UP000317909"/>
    </source>
</evidence>
<dbReference type="PROSITE" id="PS00018">
    <property type="entry name" value="EF_HAND_1"/>
    <property type="match status" value="2"/>
</dbReference>
<sequence precursor="true">MKTFRIVRHALALTALMSSPAWAIPVLDGKADAEYGAALSTQNTNTQFGNATSGDPINGGGGSEIDQVFAVISGGRLYVTIAGNLETNFNKIDLFIDSEAGGVNTIDGGVLPAGVDQFCCGGNGTNPDNTGALQRLTGLTFDAGFTADHYLTFTHGFEKLRENLPDQLQFYAATTHYADLTDGVNGRHGALGMQLAQRGLPNVLRGTTADFDTDGNVDGGEFLTWQRNGTVTTGGTRAMGDADGNGAVNAADLATWQGTFGFNVASAPFDGYYFAPQNPNVDKSDILVGPALPDLAQGDLIDKVYAQGAGTVNGNLVTRELEFSLPIDGSDPSNTFKRRDMENIVDLQMAIDNSNVAGVSGNGPYDVPTTDDPQNVKSGIEFSIPLSEIGYTSGPIKLIAFVNNGGHDFLANQVSGEGVLFGNLGGLLPDFELEFPGNQFVVVPAPAVAAAAAVPEPTAALLLLSGIGLLGVSRRR</sequence>
<evidence type="ECO:0000259" key="2">
    <source>
        <dbReference type="Pfam" id="PF07589"/>
    </source>
</evidence>
<dbReference type="AlphaFoldDB" id="A0A517TZT6"/>
<dbReference type="InterPro" id="IPR013424">
    <property type="entry name" value="Ice-binding_C"/>
</dbReference>
<feature type="signal peptide" evidence="1">
    <location>
        <begin position="1"/>
        <end position="23"/>
    </location>
</feature>
<dbReference type="NCBIfam" id="TIGR02595">
    <property type="entry name" value="PEP_CTERM"/>
    <property type="match status" value="1"/>
</dbReference>